<feature type="signal peptide" evidence="2">
    <location>
        <begin position="1"/>
        <end position="21"/>
    </location>
</feature>
<evidence type="ECO:0000256" key="2">
    <source>
        <dbReference type="SAM" id="SignalP"/>
    </source>
</evidence>
<comment type="caution">
    <text evidence="3">The sequence shown here is derived from an EMBL/GenBank/DDBJ whole genome shotgun (WGS) entry which is preliminary data.</text>
</comment>
<gene>
    <name evidence="3" type="ORF">ENJ65_01310</name>
</gene>
<protein>
    <submittedName>
        <fullName evidence="3">Cytochrome-c peroxidase</fullName>
    </submittedName>
</protein>
<accession>A0A832J2S6</accession>
<name>A0A832J2S6_9GAMM</name>
<evidence type="ECO:0000313" key="3">
    <source>
        <dbReference type="EMBL" id="HHJ80252.1"/>
    </source>
</evidence>
<evidence type="ECO:0000256" key="1">
    <source>
        <dbReference type="SAM" id="MobiDB-lite"/>
    </source>
</evidence>
<dbReference type="EMBL" id="DRNF01000088">
    <property type="protein sequence ID" value="HHJ80252.1"/>
    <property type="molecule type" value="Genomic_DNA"/>
</dbReference>
<sequence>MSLRTIIAALYLSFAASLVQAETPWAFQPLPAQPPIPADNPQTDAKIELGK</sequence>
<organism evidence="3">
    <name type="scientific">Candidatus Tenderia electrophaga</name>
    <dbReference type="NCBI Taxonomy" id="1748243"/>
    <lineage>
        <taxon>Bacteria</taxon>
        <taxon>Pseudomonadati</taxon>
        <taxon>Pseudomonadota</taxon>
        <taxon>Gammaproteobacteria</taxon>
        <taxon>Candidatus Tenderiales</taxon>
        <taxon>Candidatus Tenderiaceae</taxon>
        <taxon>Candidatus Tenderia</taxon>
    </lineage>
</organism>
<feature type="non-terminal residue" evidence="3">
    <location>
        <position position="51"/>
    </location>
</feature>
<dbReference type="Proteomes" id="UP000885832">
    <property type="component" value="Unassembled WGS sequence"/>
</dbReference>
<feature type="chain" id="PRO_5032628577" evidence="2">
    <location>
        <begin position="22"/>
        <end position="51"/>
    </location>
</feature>
<keyword evidence="3" id="KW-0560">Oxidoreductase</keyword>
<keyword evidence="3" id="KW-0575">Peroxidase</keyword>
<feature type="region of interest" description="Disordered" evidence="1">
    <location>
        <begin position="30"/>
        <end position="51"/>
    </location>
</feature>
<reference evidence="3" key="1">
    <citation type="journal article" date="2020" name="mSystems">
        <title>Genome- and Community-Level Interaction Insights into Carbon Utilization and Element Cycling Functions of Hydrothermarchaeota in Hydrothermal Sediment.</title>
        <authorList>
            <person name="Zhou Z."/>
            <person name="Liu Y."/>
            <person name="Xu W."/>
            <person name="Pan J."/>
            <person name="Luo Z.H."/>
            <person name="Li M."/>
        </authorList>
    </citation>
    <scope>NUCLEOTIDE SEQUENCE [LARGE SCALE GENOMIC DNA]</scope>
    <source>
        <strain evidence="3">HyVt-505</strain>
    </source>
</reference>
<dbReference type="AlphaFoldDB" id="A0A832J2S6"/>
<keyword evidence="2" id="KW-0732">Signal</keyword>
<proteinExistence type="predicted"/>
<dbReference type="GO" id="GO:0004601">
    <property type="term" value="F:peroxidase activity"/>
    <property type="evidence" value="ECO:0007669"/>
    <property type="project" value="UniProtKB-KW"/>
</dbReference>